<keyword evidence="2" id="KW-0808">Transferase</keyword>
<dbReference type="EMBL" id="JBFCZG010000009">
    <property type="protein sequence ID" value="KAL3418308.1"/>
    <property type="molecule type" value="Genomic_DNA"/>
</dbReference>
<keyword evidence="3" id="KW-1185">Reference proteome</keyword>
<comment type="caution">
    <text evidence="2">The sequence shown here is derived from an EMBL/GenBank/DDBJ whole genome shotgun (WGS) entry which is preliminary data.</text>
</comment>
<proteinExistence type="predicted"/>
<name>A0ABR4P4S0_9HELO</name>
<dbReference type="InterPro" id="IPR027417">
    <property type="entry name" value="P-loop_NTPase"/>
</dbReference>
<evidence type="ECO:0000259" key="1">
    <source>
        <dbReference type="Pfam" id="PF00485"/>
    </source>
</evidence>
<gene>
    <name evidence="2" type="ORF">PVAG01_10025</name>
</gene>
<dbReference type="InterPro" id="IPR006083">
    <property type="entry name" value="PRK/URK"/>
</dbReference>
<feature type="domain" description="Phosphoribulokinase/uridine kinase" evidence="1">
    <location>
        <begin position="29"/>
        <end position="186"/>
    </location>
</feature>
<dbReference type="GO" id="GO:0016301">
    <property type="term" value="F:kinase activity"/>
    <property type="evidence" value="ECO:0007669"/>
    <property type="project" value="UniProtKB-KW"/>
</dbReference>
<organism evidence="2 3">
    <name type="scientific">Phlyctema vagabunda</name>
    <dbReference type="NCBI Taxonomy" id="108571"/>
    <lineage>
        <taxon>Eukaryota</taxon>
        <taxon>Fungi</taxon>
        <taxon>Dikarya</taxon>
        <taxon>Ascomycota</taxon>
        <taxon>Pezizomycotina</taxon>
        <taxon>Leotiomycetes</taxon>
        <taxon>Helotiales</taxon>
        <taxon>Dermateaceae</taxon>
        <taxon>Phlyctema</taxon>
    </lineage>
</organism>
<dbReference type="SUPFAM" id="SSF52540">
    <property type="entry name" value="P-loop containing nucleoside triphosphate hydrolases"/>
    <property type="match status" value="1"/>
</dbReference>
<keyword evidence="2" id="KW-0418">Kinase</keyword>
<reference evidence="2 3" key="1">
    <citation type="submission" date="2024-06" db="EMBL/GenBank/DDBJ databases">
        <title>Complete genome of Phlyctema vagabunda strain 19-DSS-EL-015.</title>
        <authorList>
            <person name="Fiorenzani C."/>
        </authorList>
    </citation>
    <scope>NUCLEOTIDE SEQUENCE [LARGE SCALE GENOMIC DNA]</scope>
    <source>
        <strain evidence="2 3">19-DSS-EL-015</strain>
    </source>
</reference>
<protein>
    <submittedName>
        <fullName evidence="2">Nicotinamide riboside kinase</fullName>
    </submittedName>
</protein>
<sequence>MASIQDVFSERLQLLCRRYPPSSRKRILVALAGSPGSGKTTITASLVQSFNARSEIKIQVVPMDGFHYSKAKLSTIESTECPFQRRGAPFTFDAESFLLLIRKLRDESITEHDEPERAIWAPSFDHAKKDPVEQDIRIPSSQQIIIIEGNYLLLDENPWNQIQDLVDETWFVSVERQTAKERLIARHIAAGIETNRPAAEARVESNDLRNGDLIRERLIIPNVIVESFDRVLMV</sequence>
<accession>A0ABR4P4S0</accession>
<evidence type="ECO:0000313" key="3">
    <source>
        <dbReference type="Proteomes" id="UP001629113"/>
    </source>
</evidence>
<dbReference type="Pfam" id="PF00485">
    <property type="entry name" value="PRK"/>
    <property type="match status" value="1"/>
</dbReference>
<dbReference type="Gene3D" id="3.40.50.300">
    <property type="entry name" value="P-loop containing nucleotide triphosphate hydrolases"/>
    <property type="match status" value="2"/>
</dbReference>
<evidence type="ECO:0000313" key="2">
    <source>
        <dbReference type="EMBL" id="KAL3418308.1"/>
    </source>
</evidence>
<dbReference type="Proteomes" id="UP001629113">
    <property type="component" value="Unassembled WGS sequence"/>
</dbReference>
<dbReference type="PANTHER" id="PTHR10285">
    <property type="entry name" value="URIDINE KINASE"/>
    <property type="match status" value="1"/>
</dbReference>